<comment type="caution">
    <text evidence="1">The sequence shown here is derived from an EMBL/GenBank/DDBJ whole genome shotgun (WGS) entry which is preliminary data.</text>
</comment>
<reference evidence="1" key="1">
    <citation type="submission" date="2020-01" db="EMBL/GenBank/DDBJ databases">
        <title>Genome sequence of Kobresia littledalei, the first chromosome-level genome in the family Cyperaceae.</title>
        <authorList>
            <person name="Qu G."/>
        </authorList>
    </citation>
    <scope>NUCLEOTIDE SEQUENCE</scope>
    <source>
        <strain evidence="1">C.B.Clarke</strain>
        <tissue evidence="1">Leaf</tissue>
    </source>
</reference>
<accession>A0A833V9N4</accession>
<keyword evidence="2" id="KW-1185">Reference proteome</keyword>
<dbReference type="AlphaFoldDB" id="A0A833V9N4"/>
<dbReference type="Gene3D" id="3.30.420.10">
    <property type="entry name" value="Ribonuclease H-like superfamily/Ribonuclease H"/>
    <property type="match status" value="1"/>
</dbReference>
<name>A0A833V9N4_9POAL</name>
<protein>
    <recommendedName>
        <fullName evidence="3">RNase H type-1 domain-containing protein</fullName>
    </recommendedName>
</protein>
<dbReference type="Proteomes" id="UP000623129">
    <property type="component" value="Unassembled WGS sequence"/>
</dbReference>
<dbReference type="InterPro" id="IPR036397">
    <property type="entry name" value="RNaseH_sf"/>
</dbReference>
<dbReference type="GO" id="GO:0003676">
    <property type="term" value="F:nucleic acid binding"/>
    <property type="evidence" value="ECO:0007669"/>
    <property type="project" value="InterPro"/>
</dbReference>
<evidence type="ECO:0008006" key="3">
    <source>
        <dbReference type="Google" id="ProtNLM"/>
    </source>
</evidence>
<dbReference type="PANTHER" id="PTHR47074:SF21">
    <property type="entry name" value="RNASE H TYPE-1 DOMAIN-CONTAINING PROTEIN"/>
    <property type="match status" value="1"/>
</dbReference>
<dbReference type="EMBL" id="SWLB01000014">
    <property type="protein sequence ID" value="KAF3330012.1"/>
    <property type="molecule type" value="Genomic_DNA"/>
</dbReference>
<sequence>MEDISTETWQNTVSSLWALWRCRNDCAFQGKRPSFQDFSRYMTSIEIEVMLIDSLGKPTKCLPGGSPILDQCQGDNLVCHVDGSWAFGWIGGAGFIFPSKDLLIAYCSERVTAYCAIQAEACALQWVIDYAIKNGLYNCHFLSDCQVLVNACTTQQPPVDVDWKAHKEMYDIWRKLKV</sequence>
<evidence type="ECO:0000313" key="2">
    <source>
        <dbReference type="Proteomes" id="UP000623129"/>
    </source>
</evidence>
<gene>
    <name evidence="1" type="ORF">FCM35_KLT05343</name>
</gene>
<dbReference type="PANTHER" id="PTHR47074">
    <property type="entry name" value="BNAC02G40300D PROTEIN"/>
    <property type="match status" value="1"/>
</dbReference>
<dbReference type="InterPro" id="IPR052929">
    <property type="entry name" value="RNase_H-like_EbsB-rel"/>
</dbReference>
<proteinExistence type="predicted"/>
<organism evidence="1 2">
    <name type="scientific">Carex littledalei</name>
    <dbReference type="NCBI Taxonomy" id="544730"/>
    <lineage>
        <taxon>Eukaryota</taxon>
        <taxon>Viridiplantae</taxon>
        <taxon>Streptophyta</taxon>
        <taxon>Embryophyta</taxon>
        <taxon>Tracheophyta</taxon>
        <taxon>Spermatophyta</taxon>
        <taxon>Magnoliopsida</taxon>
        <taxon>Liliopsida</taxon>
        <taxon>Poales</taxon>
        <taxon>Cyperaceae</taxon>
        <taxon>Cyperoideae</taxon>
        <taxon>Cariceae</taxon>
        <taxon>Carex</taxon>
        <taxon>Carex subgen. Euthyceras</taxon>
    </lineage>
</organism>
<evidence type="ECO:0000313" key="1">
    <source>
        <dbReference type="EMBL" id="KAF3330012.1"/>
    </source>
</evidence>